<name>A0AAV0BHJ4_PHAPC</name>
<sequence length="297" mass="34753">MLSEFIKSASLQPVGLRKELFKDCNLNLYRILELTLQSIQNCVNPDHPTRLEEQNQAINHLEFLNSWIEINFDERLIKPKNFIFSLISTLSSPMKCGDNIAIEIIRLVLGVDMLSGNKWKLEPRHLETISFAFLEVLKYKNQNYTLVMLNFIKLKCDEFDYNDAYPILMFKFLREKLSNIFSFYAHDLSYFSKLNIPESSTNDLDDNVRIVKKVELEKYCLQLAQSITETLSIQFLNFNEETRNYIRSSSLSQMALKETRRINDLYGNNDEFRVLKSIVDKGVSKNENLSNQKTQTL</sequence>
<evidence type="ECO:0000313" key="2">
    <source>
        <dbReference type="Proteomes" id="UP001153365"/>
    </source>
</evidence>
<protein>
    <submittedName>
        <fullName evidence="1">Expressed protein</fullName>
    </submittedName>
</protein>
<dbReference type="EMBL" id="CALTRL010005757">
    <property type="protein sequence ID" value="CAH7685880.1"/>
    <property type="molecule type" value="Genomic_DNA"/>
</dbReference>
<reference evidence="1" key="1">
    <citation type="submission" date="2022-06" db="EMBL/GenBank/DDBJ databases">
        <authorList>
            <consortium name="SYNGENTA / RWTH Aachen University"/>
        </authorList>
    </citation>
    <scope>NUCLEOTIDE SEQUENCE</scope>
</reference>
<comment type="caution">
    <text evidence="1">The sequence shown here is derived from an EMBL/GenBank/DDBJ whole genome shotgun (WGS) entry which is preliminary data.</text>
</comment>
<accession>A0AAV0BHJ4</accession>
<gene>
    <name evidence="1" type="ORF">PPACK8108_LOCUS20475</name>
</gene>
<keyword evidence="2" id="KW-1185">Reference proteome</keyword>
<dbReference type="AlphaFoldDB" id="A0AAV0BHJ4"/>
<organism evidence="1 2">
    <name type="scientific">Phakopsora pachyrhizi</name>
    <name type="common">Asian soybean rust disease fungus</name>
    <dbReference type="NCBI Taxonomy" id="170000"/>
    <lineage>
        <taxon>Eukaryota</taxon>
        <taxon>Fungi</taxon>
        <taxon>Dikarya</taxon>
        <taxon>Basidiomycota</taxon>
        <taxon>Pucciniomycotina</taxon>
        <taxon>Pucciniomycetes</taxon>
        <taxon>Pucciniales</taxon>
        <taxon>Phakopsoraceae</taxon>
        <taxon>Phakopsora</taxon>
    </lineage>
</organism>
<proteinExistence type="predicted"/>
<evidence type="ECO:0000313" key="1">
    <source>
        <dbReference type="EMBL" id="CAH7685880.1"/>
    </source>
</evidence>
<dbReference type="Proteomes" id="UP001153365">
    <property type="component" value="Unassembled WGS sequence"/>
</dbReference>